<evidence type="ECO:0000256" key="1">
    <source>
        <dbReference type="SAM" id="MobiDB-lite"/>
    </source>
</evidence>
<sequence>MKKLEDSKRDDQARRDRKEQYEREVKARVEREREENERRKIKEAKDKAREEREQEEKRESIRKAKKRKMEEELEKNRREKEIHDQKEKELKQQRELMDREREAKLKRESDEKRQLEERARREKEARLREELEEKDRENAERQRIIDDESDFEDEEDYGALEQLFFEYLFRVSSWIKRRDPENTETGSTVHSESSQHKVPDSSDNDLDSEHPSLVTPPSRIMDPNSPPDSPPWLRDPGPDLPSLDHIHLHLTVFSSPDQRHPNPSTPIYYATYSDVPLWWNVSQLKRFLGGRRVRRSEDCMDVLRHFRVVWGG</sequence>
<name>A0A5M9JWE8_MONFR</name>
<protein>
    <submittedName>
        <fullName evidence="2">Uncharacterized protein</fullName>
    </submittedName>
</protein>
<dbReference type="Proteomes" id="UP000322873">
    <property type="component" value="Unassembled WGS sequence"/>
</dbReference>
<feature type="region of interest" description="Disordered" evidence="1">
    <location>
        <begin position="1"/>
        <end position="153"/>
    </location>
</feature>
<accession>A0A5M9JWE8</accession>
<reference evidence="2 3" key="1">
    <citation type="submission" date="2019-06" db="EMBL/GenBank/DDBJ databases">
        <title>Genome Sequence of the Brown Rot Fungal Pathogen Monilinia fructicola.</title>
        <authorList>
            <person name="De Miccolis Angelini R.M."/>
            <person name="Landi L."/>
            <person name="Abate D."/>
            <person name="Pollastro S."/>
            <person name="Romanazzi G."/>
            <person name="Faretra F."/>
        </authorList>
    </citation>
    <scope>NUCLEOTIDE SEQUENCE [LARGE SCALE GENOMIC DNA]</scope>
    <source>
        <strain evidence="2 3">Mfrc123</strain>
    </source>
</reference>
<feature type="compositionally biased region" description="Polar residues" evidence="1">
    <location>
        <begin position="183"/>
        <end position="192"/>
    </location>
</feature>
<dbReference type="VEuPathDB" id="FungiDB:MFRU_018g01180"/>
<evidence type="ECO:0000313" key="2">
    <source>
        <dbReference type="EMBL" id="KAA8572112.1"/>
    </source>
</evidence>
<keyword evidence="3" id="KW-1185">Reference proteome</keyword>
<comment type="caution">
    <text evidence="2">The sequence shown here is derived from an EMBL/GenBank/DDBJ whole genome shotgun (WGS) entry which is preliminary data.</text>
</comment>
<evidence type="ECO:0000313" key="3">
    <source>
        <dbReference type="Proteomes" id="UP000322873"/>
    </source>
</evidence>
<proteinExistence type="predicted"/>
<dbReference type="AlphaFoldDB" id="A0A5M9JWE8"/>
<feature type="region of interest" description="Disordered" evidence="1">
    <location>
        <begin position="179"/>
        <end position="238"/>
    </location>
</feature>
<organism evidence="2 3">
    <name type="scientific">Monilinia fructicola</name>
    <name type="common">Brown rot fungus</name>
    <name type="synonym">Ciboria fructicola</name>
    <dbReference type="NCBI Taxonomy" id="38448"/>
    <lineage>
        <taxon>Eukaryota</taxon>
        <taxon>Fungi</taxon>
        <taxon>Dikarya</taxon>
        <taxon>Ascomycota</taxon>
        <taxon>Pezizomycotina</taxon>
        <taxon>Leotiomycetes</taxon>
        <taxon>Helotiales</taxon>
        <taxon>Sclerotiniaceae</taxon>
        <taxon>Monilinia</taxon>
    </lineage>
</organism>
<gene>
    <name evidence="2" type="ORF">EYC84_002033</name>
</gene>
<dbReference type="EMBL" id="VICG01000005">
    <property type="protein sequence ID" value="KAA8572112.1"/>
    <property type="molecule type" value="Genomic_DNA"/>
</dbReference>
<feature type="compositionally biased region" description="Basic and acidic residues" evidence="1">
    <location>
        <begin position="1"/>
        <end position="146"/>
    </location>
</feature>